<keyword evidence="1" id="KW-0812">Transmembrane</keyword>
<keyword evidence="1" id="KW-1133">Transmembrane helix</keyword>
<dbReference type="STRING" id="870242.cpu_16060"/>
<keyword evidence="1" id="KW-0472">Membrane</keyword>
<proteinExistence type="predicted"/>
<name>A0A1L8CVZ8_9THEO</name>
<reference evidence="3" key="1">
    <citation type="submission" date="2016-12" db="EMBL/GenBank/DDBJ databases">
        <title>Draft Genome Sequences od Carboxydothermus pertinax and islandicus, Hydrogenogenic Carboxydotrophic Bacteria.</title>
        <authorList>
            <person name="Fukuyama Y."/>
            <person name="Ohmae K."/>
            <person name="Yoneda Y."/>
            <person name="Yoshida T."/>
            <person name="Sako Y."/>
        </authorList>
    </citation>
    <scope>NUCLEOTIDE SEQUENCE [LARGE SCALE GENOMIC DNA]</scope>
    <source>
        <strain evidence="3">Ug1</strain>
    </source>
</reference>
<evidence type="ECO:0000313" key="2">
    <source>
        <dbReference type="EMBL" id="GAV23096.1"/>
    </source>
</evidence>
<comment type="caution">
    <text evidence="2">The sequence shown here is derived from an EMBL/GenBank/DDBJ whole genome shotgun (WGS) entry which is preliminary data.</text>
</comment>
<keyword evidence="3" id="KW-1185">Reference proteome</keyword>
<dbReference type="EMBL" id="BDJK01000029">
    <property type="protein sequence ID" value="GAV23096.1"/>
    <property type="molecule type" value="Genomic_DNA"/>
</dbReference>
<evidence type="ECO:0000313" key="3">
    <source>
        <dbReference type="Proteomes" id="UP000187485"/>
    </source>
</evidence>
<gene>
    <name evidence="2" type="ORF">cpu_16060</name>
</gene>
<sequence length="103" mass="11365">MLAVLIILAIFLFFLVKNRQGKREGIGLGNAIKQLFAGAGTIYLSLDALVQFLGIKIPEKITFGGVAVKSLPAVALFLALLEPIGEGIYLALRRTYRERNYKR</sequence>
<dbReference type="AlphaFoldDB" id="A0A1L8CVZ8"/>
<evidence type="ECO:0000256" key="1">
    <source>
        <dbReference type="SAM" id="Phobius"/>
    </source>
</evidence>
<protein>
    <submittedName>
        <fullName evidence="2">Uncharacterized protein</fullName>
    </submittedName>
</protein>
<feature type="transmembrane region" description="Helical" evidence="1">
    <location>
        <begin position="73"/>
        <end position="92"/>
    </location>
</feature>
<accession>A0A1L8CVZ8</accession>
<organism evidence="2 3">
    <name type="scientific">Carboxydothermus pertinax</name>
    <dbReference type="NCBI Taxonomy" id="870242"/>
    <lineage>
        <taxon>Bacteria</taxon>
        <taxon>Bacillati</taxon>
        <taxon>Bacillota</taxon>
        <taxon>Clostridia</taxon>
        <taxon>Thermoanaerobacterales</taxon>
        <taxon>Thermoanaerobacteraceae</taxon>
        <taxon>Carboxydothermus</taxon>
    </lineage>
</organism>
<dbReference type="RefSeq" id="WP_075859546.1">
    <property type="nucleotide sequence ID" value="NZ_BDJK01000029.1"/>
</dbReference>
<dbReference type="OrthoDB" id="1726436at2"/>
<dbReference type="Proteomes" id="UP000187485">
    <property type="component" value="Unassembled WGS sequence"/>
</dbReference>